<gene>
    <name evidence="9" type="ORF">IV203_007686</name>
    <name evidence="10" type="ORF">IV203_028408</name>
</gene>
<keyword evidence="11" id="KW-1185">Reference proteome</keyword>
<dbReference type="EMBL" id="JAGRRH010000007">
    <property type="protein sequence ID" value="KAG7365738.1"/>
    <property type="molecule type" value="Genomic_DNA"/>
</dbReference>
<feature type="transmembrane region" description="Helical" evidence="7">
    <location>
        <begin position="181"/>
        <end position="200"/>
    </location>
</feature>
<proteinExistence type="inferred from homology"/>
<evidence type="ECO:0000256" key="1">
    <source>
        <dbReference type="ARBA" id="ARBA00004141"/>
    </source>
</evidence>
<feature type="transmembrane region" description="Helical" evidence="7">
    <location>
        <begin position="317"/>
        <end position="337"/>
    </location>
</feature>
<feature type="signal peptide" evidence="8">
    <location>
        <begin position="1"/>
        <end position="27"/>
    </location>
</feature>
<evidence type="ECO:0000256" key="5">
    <source>
        <dbReference type="ARBA" id="ARBA00023136"/>
    </source>
</evidence>
<dbReference type="PANTHER" id="PTHR42893">
    <property type="entry name" value="PROTEIN DETOXIFICATION 44, CHLOROPLASTIC-RELATED"/>
    <property type="match status" value="1"/>
</dbReference>
<feature type="transmembrane region" description="Helical" evidence="7">
    <location>
        <begin position="415"/>
        <end position="435"/>
    </location>
</feature>
<keyword evidence="8" id="KW-0732">Signal</keyword>
<evidence type="ECO:0000313" key="11">
    <source>
        <dbReference type="Proteomes" id="UP000693970"/>
    </source>
</evidence>
<evidence type="ECO:0000313" key="10">
    <source>
        <dbReference type="EMBL" id="KAG7365738.1"/>
    </source>
</evidence>
<feature type="chain" id="PRO_5039844451" evidence="8">
    <location>
        <begin position="28"/>
        <end position="631"/>
    </location>
</feature>
<dbReference type="Proteomes" id="UP000693970">
    <property type="component" value="Unassembled WGS sequence"/>
</dbReference>
<dbReference type="PANTHER" id="PTHR42893:SF9">
    <property type="entry name" value="PROTEIN DETOXIFICATION 46, CHLOROPLASTIC"/>
    <property type="match status" value="1"/>
</dbReference>
<dbReference type="EMBL" id="JAGRRH010000017">
    <property type="protein sequence ID" value="KAG7351638.1"/>
    <property type="molecule type" value="Genomic_DNA"/>
</dbReference>
<name>A0A9K3LNU9_9STRA</name>
<evidence type="ECO:0000313" key="9">
    <source>
        <dbReference type="EMBL" id="KAG7351638.1"/>
    </source>
</evidence>
<comment type="similarity">
    <text evidence="2">Belongs to the multi antimicrobial extrusion (MATE) (TC 2.A.66.1) family.</text>
</comment>
<evidence type="ECO:0000256" key="2">
    <source>
        <dbReference type="ARBA" id="ARBA00010199"/>
    </source>
</evidence>
<reference evidence="10" key="2">
    <citation type="submission" date="2021-04" db="EMBL/GenBank/DDBJ databases">
        <authorList>
            <person name="Podell S."/>
        </authorList>
    </citation>
    <scope>NUCLEOTIDE SEQUENCE</scope>
    <source>
        <strain evidence="10">Hildebrandi</strain>
    </source>
</reference>
<feature type="transmembrane region" description="Helical" evidence="7">
    <location>
        <begin position="265"/>
        <end position="286"/>
    </location>
</feature>
<dbReference type="Pfam" id="PF01554">
    <property type="entry name" value="MatE"/>
    <property type="match status" value="1"/>
</dbReference>
<organism evidence="10 11">
    <name type="scientific">Nitzschia inconspicua</name>
    <dbReference type="NCBI Taxonomy" id="303405"/>
    <lineage>
        <taxon>Eukaryota</taxon>
        <taxon>Sar</taxon>
        <taxon>Stramenopiles</taxon>
        <taxon>Ochrophyta</taxon>
        <taxon>Bacillariophyta</taxon>
        <taxon>Bacillariophyceae</taxon>
        <taxon>Bacillariophycidae</taxon>
        <taxon>Bacillariales</taxon>
        <taxon>Bacillariaceae</taxon>
        <taxon>Nitzschia</taxon>
    </lineage>
</organism>
<dbReference type="GO" id="GO:0016020">
    <property type="term" value="C:membrane"/>
    <property type="evidence" value="ECO:0007669"/>
    <property type="project" value="UniProtKB-SubCell"/>
</dbReference>
<feature type="transmembrane region" description="Helical" evidence="7">
    <location>
        <begin position="552"/>
        <end position="570"/>
    </location>
</feature>
<feature type="transmembrane region" description="Helical" evidence="7">
    <location>
        <begin position="582"/>
        <end position="604"/>
    </location>
</feature>
<dbReference type="OrthoDB" id="423427at2759"/>
<feature type="transmembrane region" description="Helical" evidence="7">
    <location>
        <begin position="293"/>
        <end position="311"/>
    </location>
</feature>
<dbReference type="GO" id="GO:0042910">
    <property type="term" value="F:xenobiotic transmembrane transporter activity"/>
    <property type="evidence" value="ECO:0007669"/>
    <property type="project" value="InterPro"/>
</dbReference>
<dbReference type="InterPro" id="IPR002528">
    <property type="entry name" value="MATE_fam"/>
</dbReference>
<evidence type="ECO:0000256" key="4">
    <source>
        <dbReference type="ARBA" id="ARBA00022989"/>
    </source>
</evidence>
<keyword evidence="3 7" id="KW-0812">Transmembrane</keyword>
<comment type="subcellular location">
    <subcellularLocation>
        <location evidence="1">Membrane</location>
        <topology evidence="1">Multi-pass membrane protein</topology>
    </subcellularLocation>
</comment>
<dbReference type="AlphaFoldDB" id="A0A9K3LNU9"/>
<accession>A0A9K3LNU9</accession>
<comment type="caution">
    <text evidence="10">The sequence shown here is derived from an EMBL/GenBank/DDBJ whole genome shotgun (WGS) entry which is preliminary data.</text>
</comment>
<keyword evidence="5 7" id="KW-0472">Membrane</keyword>
<dbReference type="GO" id="GO:0015297">
    <property type="term" value="F:antiporter activity"/>
    <property type="evidence" value="ECO:0007669"/>
    <property type="project" value="InterPro"/>
</dbReference>
<feature type="transmembrane region" description="Helical" evidence="7">
    <location>
        <begin position="486"/>
        <end position="508"/>
    </location>
</feature>
<evidence type="ECO:0000256" key="6">
    <source>
        <dbReference type="SAM" id="MobiDB-lite"/>
    </source>
</evidence>
<evidence type="ECO:0000256" key="8">
    <source>
        <dbReference type="SAM" id="SignalP"/>
    </source>
</evidence>
<protein>
    <submittedName>
        <fullName evidence="10">MATE efflux family protein</fullName>
    </submittedName>
</protein>
<reference evidence="10" key="1">
    <citation type="journal article" date="2021" name="Sci. Rep.">
        <title>Diploid genomic architecture of Nitzschia inconspicua, an elite biomass production diatom.</title>
        <authorList>
            <person name="Oliver A."/>
            <person name="Podell S."/>
            <person name="Pinowska A."/>
            <person name="Traller J.C."/>
            <person name="Smith S.R."/>
            <person name="McClure R."/>
            <person name="Beliaev A."/>
            <person name="Bohutskyi P."/>
            <person name="Hill E.A."/>
            <person name="Rabines A."/>
            <person name="Zheng H."/>
            <person name="Allen L.Z."/>
            <person name="Kuo A."/>
            <person name="Grigoriev I.V."/>
            <person name="Allen A.E."/>
            <person name="Hazlebeck D."/>
            <person name="Allen E.E."/>
        </authorList>
    </citation>
    <scope>NUCLEOTIDE SEQUENCE</scope>
    <source>
        <strain evidence="10">Hildebrandi</strain>
    </source>
</reference>
<evidence type="ECO:0000256" key="3">
    <source>
        <dbReference type="ARBA" id="ARBA00022692"/>
    </source>
</evidence>
<dbReference type="InterPro" id="IPR044644">
    <property type="entry name" value="DinF-like"/>
</dbReference>
<evidence type="ECO:0000256" key="7">
    <source>
        <dbReference type="SAM" id="Phobius"/>
    </source>
</evidence>
<sequence>MHLVLATIVTWLWLSAALLTALVSADAFVPFHSVTSLLRNNNHKYNNLHKNDYNNNLDNNRGQSNPLEVLKASASASASSNDDNDMANDGNLDIVDDDNDQDNLPSSIPRGGGVNNNVHKSPPPLPTFTEYRNFALPCLGLWVASPLLSLVDTGFVGLSGLPSESASNLAALGPATTFFDGATYLFAFLNVATTNLYSTACAKFGSNSDEAESVVQTASRIALRCGLGLMFFLWAFARPLLALYIGHEVDSSPGLLDAAVDYVQIRAFSMPTSLLLGVVQAALLGAKDSVTPLVAILYSTIVNVCGDYLLVKQLGMGLRGAAIATTAAQWAATIALLGPARKRLVRDGTLHMWKKKKPTTTKHSTKQTSTNNDSVNGKTFLGFAAPVLTLILGKLAAFGFMTHSAAAVPGQPTPLAAHQIILSLFFFVSPFMEVVSQTAQTFMPPFLAPAMDRIAQKSKSDKKYQPSRDTIVQPWWNAAFSVGNTLLGLGFVMASVVASIASIIPAKFGGMLTSDGAVKAAVQPLAKYLWAGAFLTAPVAVSEGILLARRELGYLATVYVLTTALLPPALIRVKLMGGNVEQVWACFAAFQLFRAFFFAGRIWLGTAWNAISNIVGKGNTTTSTNTKKRAA</sequence>
<keyword evidence="4 7" id="KW-1133">Transmembrane helix</keyword>
<feature type="transmembrane region" description="Helical" evidence="7">
    <location>
        <begin position="528"/>
        <end position="547"/>
    </location>
</feature>
<feature type="transmembrane region" description="Helical" evidence="7">
    <location>
        <begin position="221"/>
        <end position="245"/>
    </location>
</feature>
<feature type="transmembrane region" description="Helical" evidence="7">
    <location>
        <begin position="380"/>
        <end position="403"/>
    </location>
</feature>
<feature type="compositionally biased region" description="Low complexity" evidence="6">
    <location>
        <begin position="72"/>
        <end position="93"/>
    </location>
</feature>
<feature type="region of interest" description="Disordered" evidence="6">
    <location>
        <begin position="71"/>
        <end position="118"/>
    </location>
</feature>